<dbReference type="AlphaFoldDB" id="A0A1J7ILW1"/>
<proteinExistence type="predicted"/>
<name>A0A1J7ILW1_9PEZI</name>
<accession>A0A1J7ILW1</accession>
<reference evidence="1 2" key="1">
    <citation type="submission" date="2016-10" db="EMBL/GenBank/DDBJ databases">
        <title>Draft genome sequence of Coniochaeta ligniaria NRRL30616, a lignocellulolytic fungus for bioabatement of inhibitors in plant biomass hydrolysates.</title>
        <authorList>
            <consortium name="DOE Joint Genome Institute"/>
            <person name="Jimenez D.J."/>
            <person name="Hector R.E."/>
            <person name="Riley R."/>
            <person name="Sun H."/>
            <person name="Grigoriev I.V."/>
            <person name="Van Elsas J.D."/>
            <person name="Nichols N.N."/>
        </authorList>
    </citation>
    <scope>NUCLEOTIDE SEQUENCE [LARGE SCALE GENOMIC DNA]</scope>
    <source>
        <strain evidence="1 2">NRRL 30616</strain>
    </source>
</reference>
<protein>
    <submittedName>
        <fullName evidence="1">Uncharacterized protein</fullName>
    </submittedName>
</protein>
<dbReference type="InParanoid" id="A0A1J7ILW1"/>
<dbReference type="EMBL" id="KV875164">
    <property type="protein sequence ID" value="OIW22121.1"/>
    <property type="molecule type" value="Genomic_DNA"/>
</dbReference>
<dbReference type="Proteomes" id="UP000182658">
    <property type="component" value="Unassembled WGS sequence"/>
</dbReference>
<organism evidence="1 2">
    <name type="scientific">Coniochaeta ligniaria NRRL 30616</name>
    <dbReference type="NCBI Taxonomy" id="1408157"/>
    <lineage>
        <taxon>Eukaryota</taxon>
        <taxon>Fungi</taxon>
        <taxon>Dikarya</taxon>
        <taxon>Ascomycota</taxon>
        <taxon>Pezizomycotina</taxon>
        <taxon>Sordariomycetes</taxon>
        <taxon>Sordariomycetidae</taxon>
        <taxon>Coniochaetales</taxon>
        <taxon>Coniochaetaceae</taxon>
        <taxon>Coniochaeta</taxon>
    </lineage>
</organism>
<keyword evidence="2" id="KW-1185">Reference proteome</keyword>
<evidence type="ECO:0000313" key="2">
    <source>
        <dbReference type="Proteomes" id="UP000182658"/>
    </source>
</evidence>
<gene>
    <name evidence="1" type="ORF">CONLIGDRAFT_465626</name>
</gene>
<sequence>MCMLHAGFEDGCSWLSLFACMASGILADTQLWCSRSRFVTNDTSVLVRFSLVSLLSSHLLDTLTRLSTRPTLPFVSNPHVCSLYARVGAWDALFTMDGTAFSGS</sequence>
<evidence type="ECO:0000313" key="1">
    <source>
        <dbReference type="EMBL" id="OIW22121.1"/>
    </source>
</evidence>